<evidence type="ECO:0000313" key="6">
    <source>
        <dbReference type="Proteomes" id="UP000325440"/>
    </source>
</evidence>
<dbReference type="PANTHER" id="PTHR24201">
    <property type="entry name" value="ANK_REP_REGION DOMAIN-CONTAINING PROTEIN"/>
    <property type="match status" value="1"/>
</dbReference>
<dbReference type="SUPFAM" id="SSF48403">
    <property type="entry name" value="Ankyrin repeat"/>
    <property type="match status" value="1"/>
</dbReference>
<sequence>MYEKLKAILGQINSDGNFDPDHVVPVVKEFLQREQKANDFDINNRFKKDDGEFTLLHVAAQNDYVKVLKALLAGGADVNAKDHKERTPLHLAAKKDDGDFTLLHIAAQNGYVKVLNALIKADADVNAKDNEEKTPLHLAALNGHTDVIKALLAGGAYAYAIDNNKKIALIYARDKGHVNAADALRSHTYSDTTPGAGKNVNGEAEYSHRVTILHQDPREGRKQRFKPIIAGAVAFCATAAFEAFILALIIAKGDFPVELFPIAIAVLVIAAVSLITGTIAYKAFEPRTQVNAVDADIANSDKGYIAE</sequence>
<evidence type="ECO:0000256" key="1">
    <source>
        <dbReference type="ARBA" id="ARBA00022737"/>
    </source>
</evidence>
<feature type="repeat" description="ANK" evidence="3">
    <location>
        <begin position="98"/>
        <end position="130"/>
    </location>
</feature>
<keyword evidence="1" id="KW-0677">Repeat</keyword>
<feature type="repeat" description="ANK" evidence="3">
    <location>
        <begin position="131"/>
        <end position="163"/>
    </location>
</feature>
<dbReference type="Proteomes" id="UP000325440">
    <property type="component" value="Unassembled WGS sequence"/>
</dbReference>
<proteinExistence type="predicted"/>
<gene>
    <name evidence="5" type="ORF">CINCED_3A007596</name>
</gene>
<dbReference type="SMART" id="SM00248">
    <property type="entry name" value="ANK"/>
    <property type="match status" value="3"/>
</dbReference>
<feature type="transmembrane region" description="Helical" evidence="4">
    <location>
        <begin position="228"/>
        <end position="250"/>
    </location>
</feature>
<keyword evidence="4" id="KW-0472">Membrane</keyword>
<dbReference type="PROSITE" id="PS50088">
    <property type="entry name" value="ANK_REPEAT"/>
    <property type="match status" value="3"/>
</dbReference>
<dbReference type="EMBL" id="CABPRJ010002475">
    <property type="protein sequence ID" value="VVC46349.1"/>
    <property type="molecule type" value="Genomic_DNA"/>
</dbReference>
<evidence type="ECO:0000256" key="2">
    <source>
        <dbReference type="ARBA" id="ARBA00023043"/>
    </source>
</evidence>
<dbReference type="OrthoDB" id="10252328at2759"/>
<keyword evidence="4" id="KW-0812">Transmembrane</keyword>
<accession>A0A5E4NR28</accession>
<keyword evidence="2 3" id="KW-0040">ANK repeat</keyword>
<dbReference type="Pfam" id="PF12796">
    <property type="entry name" value="Ank_2"/>
    <property type="match status" value="2"/>
</dbReference>
<keyword evidence="6" id="KW-1185">Reference proteome</keyword>
<dbReference type="InterPro" id="IPR036770">
    <property type="entry name" value="Ankyrin_rpt-contain_sf"/>
</dbReference>
<evidence type="ECO:0000256" key="3">
    <source>
        <dbReference type="PROSITE-ProRule" id="PRU00023"/>
    </source>
</evidence>
<dbReference type="InterPro" id="IPR050776">
    <property type="entry name" value="Ank_Repeat/CDKN_Inhibitor"/>
</dbReference>
<feature type="transmembrane region" description="Helical" evidence="4">
    <location>
        <begin position="262"/>
        <end position="281"/>
    </location>
</feature>
<dbReference type="InterPro" id="IPR002110">
    <property type="entry name" value="Ankyrin_rpt"/>
</dbReference>
<feature type="repeat" description="ANK" evidence="3">
    <location>
        <begin position="51"/>
        <end position="83"/>
    </location>
</feature>
<protein>
    <submittedName>
        <fullName evidence="5">Ankyrin repeat-containing domain,Ankyrin repeat</fullName>
    </submittedName>
</protein>
<keyword evidence="4" id="KW-1133">Transmembrane helix</keyword>
<evidence type="ECO:0000256" key="4">
    <source>
        <dbReference type="SAM" id="Phobius"/>
    </source>
</evidence>
<organism evidence="5 6">
    <name type="scientific">Cinara cedri</name>
    <dbReference type="NCBI Taxonomy" id="506608"/>
    <lineage>
        <taxon>Eukaryota</taxon>
        <taxon>Metazoa</taxon>
        <taxon>Ecdysozoa</taxon>
        <taxon>Arthropoda</taxon>
        <taxon>Hexapoda</taxon>
        <taxon>Insecta</taxon>
        <taxon>Pterygota</taxon>
        <taxon>Neoptera</taxon>
        <taxon>Paraneoptera</taxon>
        <taxon>Hemiptera</taxon>
        <taxon>Sternorrhyncha</taxon>
        <taxon>Aphidomorpha</taxon>
        <taxon>Aphidoidea</taxon>
        <taxon>Aphididae</taxon>
        <taxon>Lachninae</taxon>
        <taxon>Cinara</taxon>
    </lineage>
</organism>
<reference evidence="5 6" key="1">
    <citation type="submission" date="2019-08" db="EMBL/GenBank/DDBJ databases">
        <authorList>
            <person name="Alioto T."/>
            <person name="Alioto T."/>
            <person name="Gomez Garrido J."/>
        </authorList>
    </citation>
    <scope>NUCLEOTIDE SEQUENCE [LARGE SCALE GENOMIC DNA]</scope>
</reference>
<dbReference type="Gene3D" id="1.25.40.20">
    <property type="entry name" value="Ankyrin repeat-containing domain"/>
    <property type="match status" value="3"/>
</dbReference>
<dbReference type="AlphaFoldDB" id="A0A5E4NR28"/>
<dbReference type="PROSITE" id="PS50297">
    <property type="entry name" value="ANK_REP_REGION"/>
    <property type="match status" value="3"/>
</dbReference>
<name>A0A5E4NR28_9HEMI</name>
<evidence type="ECO:0000313" key="5">
    <source>
        <dbReference type="EMBL" id="VVC46349.1"/>
    </source>
</evidence>